<accession>A0AA86VNU6</accession>
<evidence type="ECO:0000313" key="2">
    <source>
        <dbReference type="Proteomes" id="UP001189624"/>
    </source>
</evidence>
<keyword evidence="2" id="KW-1185">Reference proteome</keyword>
<name>A0AA86VNU6_9FABA</name>
<gene>
    <name evidence="1" type="ORF">AYBTSS11_LOCUS24158</name>
</gene>
<reference evidence="1" key="1">
    <citation type="submission" date="2023-10" db="EMBL/GenBank/DDBJ databases">
        <authorList>
            <person name="Domelevo Entfellner J.-B."/>
        </authorList>
    </citation>
    <scope>NUCLEOTIDE SEQUENCE</scope>
</reference>
<protein>
    <submittedName>
        <fullName evidence="1">Uncharacterized protein</fullName>
    </submittedName>
</protein>
<evidence type="ECO:0000313" key="1">
    <source>
        <dbReference type="EMBL" id="CAJ1972111.1"/>
    </source>
</evidence>
<dbReference type="Proteomes" id="UP001189624">
    <property type="component" value="Chromosome 8"/>
</dbReference>
<dbReference type="EMBL" id="OY731405">
    <property type="protein sequence ID" value="CAJ1972111.1"/>
    <property type="molecule type" value="Genomic_DNA"/>
</dbReference>
<sequence>MDKVGDVFVFTSQWQQMDRSFLVEERAQTSSPHYSFIIYEFIIRHEHIVWSTVAKNKNLMLGLFSAAAYKAKKLCTRPQRKDASLCKDIA</sequence>
<dbReference type="AlphaFoldDB" id="A0AA86VNU6"/>
<organism evidence="1 2">
    <name type="scientific">Sphenostylis stenocarpa</name>
    <dbReference type="NCBI Taxonomy" id="92480"/>
    <lineage>
        <taxon>Eukaryota</taxon>
        <taxon>Viridiplantae</taxon>
        <taxon>Streptophyta</taxon>
        <taxon>Embryophyta</taxon>
        <taxon>Tracheophyta</taxon>
        <taxon>Spermatophyta</taxon>
        <taxon>Magnoliopsida</taxon>
        <taxon>eudicotyledons</taxon>
        <taxon>Gunneridae</taxon>
        <taxon>Pentapetalae</taxon>
        <taxon>rosids</taxon>
        <taxon>fabids</taxon>
        <taxon>Fabales</taxon>
        <taxon>Fabaceae</taxon>
        <taxon>Papilionoideae</taxon>
        <taxon>50 kb inversion clade</taxon>
        <taxon>NPAAA clade</taxon>
        <taxon>indigoferoid/millettioid clade</taxon>
        <taxon>Phaseoleae</taxon>
        <taxon>Sphenostylis</taxon>
    </lineage>
</organism>
<dbReference type="Gramene" id="rna-AYBTSS11_LOCUS24158">
    <property type="protein sequence ID" value="CAJ1972111.1"/>
    <property type="gene ID" value="gene-AYBTSS11_LOCUS24158"/>
</dbReference>
<proteinExistence type="predicted"/>